<evidence type="ECO:0000256" key="3">
    <source>
        <dbReference type="SAM" id="MobiDB-lite"/>
    </source>
</evidence>
<dbReference type="InterPro" id="IPR001584">
    <property type="entry name" value="Integrase_cat-core"/>
</dbReference>
<protein>
    <submittedName>
        <fullName evidence="5">Retrovirus-related pol polyprotein from transposon TNT 1-94</fullName>
    </submittedName>
</protein>
<dbReference type="EMBL" id="BQNB010010139">
    <property type="protein sequence ID" value="GJS73231.1"/>
    <property type="molecule type" value="Genomic_DNA"/>
</dbReference>
<evidence type="ECO:0000313" key="5">
    <source>
        <dbReference type="EMBL" id="GJS73231.1"/>
    </source>
</evidence>
<dbReference type="InterPro" id="IPR054722">
    <property type="entry name" value="PolX-like_BBD"/>
</dbReference>
<dbReference type="InterPro" id="IPR039537">
    <property type="entry name" value="Retrotran_Ty1/copia-like"/>
</dbReference>
<keyword evidence="1" id="KW-0378">Hydrolase</keyword>
<reference evidence="5" key="2">
    <citation type="submission" date="2022-01" db="EMBL/GenBank/DDBJ databases">
        <authorList>
            <person name="Yamashiro T."/>
            <person name="Shiraishi A."/>
            <person name="Satake H."/>
            <person name="Nakayama K."/>
        </authorList>
    </citation>
    <scope>NUCLEOTIDE SEQUENCE</scope>
</reference>
<dbReference type="SUPFAM" id="SSF53098">
    <property type="entry name" value="Ribonuclease H-like"/>
    <property type="match status" value="1"/>
</dbReference>
<organism evidence="5 6">
    <name type="scientific">Tanacetum coccineum</name>
    <dbReference type="NCBI Taxonomy" id="301880"/>
    <lineage>
        <taxon>Eukaryota</taxon>
        <taxon>Viridiplantae</taxon>
        <taxon>Streptophyta</taxon>
        <taxon>Embryophyta</taxon>
        <taxon>Tracheophyta</taxon>
        <taxon>Spermatophyta</taxon>
        <taxon>Magnoliopsida</taxon>
        <taxon>eudicotyledons</taxon>
        <taxon>Gunneridae</taxon>
        <taxon>Pentapetalae</taxon>
        <taxon>asterids</taxon>
        <taxon>campanulids</taxon>
        <taxon>Asterales</taxon>
        <taxon>Asteraceae</taxon>
        <taxon>Asteroideae</taxon>
        <taxon>Anthemideae</taxon>
        <taxon>Anthemidinae</taxon>
        <taxon>Tanacetum</taxon>
    </lineage>
</organism>
<evidence type="ECO:0000256" key="2">
    <source>
        <dbReference type="SAM" id="Coils"/>
    </source>
</evidence>
<dbReference type="PANTHER" id="PTHR42648:SF21">
    <property type="entry name" value="CYSTEINE-RICH RLK (RECEPTOR-LIKE PROTEIN KINASE) 8"/>
    <property type="match status" value="1"/>
</dbReference>
<gene>
    <name evidence="5" type="ORF">Tco_0706072</name>
</gene>
<dbReference type="Pfam" id="PF13976">
    <property type="entry name" value="gag_pre-integrs"/>
    <property type="match status" value="1"/>
</dbReference>
<dbReference type="Proteomes" id="UP001151760">
    <property type="component" value="Unassembled WGS sequence"/>
</dbReference>
<feature type="compositionally biased region" description="Polar residues" evidence="3">
    <location>
        <begin position="687"/>
        <end position="714"/>
    </location>
</feature>
<keyword evidence="2" id="KW-0175">Coiled coil</keyword>
<accession>A0ABQ4Y7Y7</accession>
<feature type="region of interest" description="Disordered" evidence="3">
    <location>
        <begin position="687"/>
        <end position="716"/>
    </location>
</feature>
<name>A0ABQ4Y7Y7_9ASTR</name>
<dbReference type="InterPro" id="IPR036397">
    <property type="entry name" value="RNaseH_sf"/>
</dbReference>
<keyword evidence="1" id="KW-0645">Protease</keyword>
<dbReference type="PROSITE" id="PS50994">
    <property type="entry name" value="INTEGRASE"/>
    <property type="match status" value="1"/>
</dbReference>
<dbReference type="Gene3D" id="3.30.420.10">
    <property type="entry name" value="Ribonuclease H-like superfamily/Ribonuclease H"/>
    <property type="match status" value="1"/>
</dbReference>
<dbReference type="PANTHER" id="PTHR42648">
    <property type="entry name" value="TRANSPOSASE, PUTATIVE-RELATED"/>
    <property type="match status" value="1"/>
</dbReference>
<evidence type="ECO:0000259" key="4">
    <source>
        <dbReference type="PROSITE" id="PS50994"/>
    </source>
</evidence>
<dbReference type="Pfam" id="PF22936">
    <property type="entry name" value="Pol_BBD"/>
    <property type="match status" value="1"/>
</dbReference>
<dbReference type="Pfam" id="PF00665">
    <property type="entry name" value="rve"/>
    <property type="match status" value="1"/>
</dbReference>
<dbReference type="InterPro" id="IPR025724">
    <property type="entry name" value="GAG-pre-integrase_dom"/>
</dbReference>
<feature type="coiled-coil region" evidence="2">
    <location>
        <begin position="502"/>
        <end position="536"/>
    </location>
</feature>
<comment type="caution">
    <text evidence="5">The sequence shown here is derived from an EMBL/GenBank/DDBJ whole genome shotgun (WGS) entry which is preliminary data.</text>
</comment>
<feature type="domain" description="Integrase catalytic" evidence="4">
    <location>
        <begin position="1091"/>
        <end position="1207"/>
    </location>
</feature>
<sequence>MHNNIMAAGLRDRPPMLATGRYAQWQSRFLRYIDTRPNGDALQKCILKGPYTPRIVTTLAVPTTENSPAVPEQIIVETVMNMTPENRAHFESEKEAIHLILTGIGDEIYLTVDACSIDSRIVGKPSKGYNKSNMTWLADTDEVIDESRVGRHLQSHGEDQENSRESNSIRDSCLVALQNKQTEFERYKAFNDRTVDYDKLEHKLNEALGLLAQKEIDIKEGLKVKAYEISVVKEKHDELVKQSLLTKSHYEGLVKEKTKVITDLKLKEEKDIDKMISMENQLKFLNEIVYKRSQSIQTIHMLAPKCPTFNGRPTFANPRYLKKAQNEIPCLYAIPHDQSDPANRLIPDREETLTLEEESRSKLNKDLVKPFDYTKLNSLYEIFKPPTQHYEIQFAQANEIRKKMWRKSFVKTKPNIFKNIDFLPVSKSISKSRQAYNVMTNNINHLKEIVDQAWVKHSNDRLHLRNPTAQDMEILVKTCLMPLALKTQNDSFAFVHELKQEMHADLKYVESLEDEIDELESDKAEFSNMYDMLLQECVSKDVMCSYLKSSSDLDEITELQCFYLHKVKECDCLAQKLSEQTEFVISKEKASNVFRKEREQYFEIQDLKAQLQDKNIAINSLERTNFEKKILVSKTNESEGLTKQVTPQNLPQTAMQAVRNTNVIKPGMYRIASSVTQTRAPQLNQTFRNTNPRASTSTGVAHKTNVSRPQPRSNQMKDKVVPYTSHAKLKKTEVEEHPRISSISNKTKSVTACNDSLNSRTSNANAVCATCGKCVFNSNHDACVSKFLNDVNARTKKPNVVPISTRKPKSQANKSVATPHKKTVASESTITSSKSYYRMLYKKTSKAWKWWIAQQCPSTYKWVPKTQKKWVPKTQKKWVPKVRNESVPKRVSFAVDNTSRITNIVQLILFIVDSGCTKHMTGNVSLLCNFVEKYLGTVRFGNDQFAPILGYGDLVQGNITIKRVYYVEGLNHNLFSVGQFCDADLEVAFRKSTCFVRDLQGNDLLSGNRGSDLYTISLQETTSSTPICLLAKASPTQAWLWHRRLSHLNFDYINLLSKKDVVIGLPKLKYVKDQLCSSCEVSKAKRSSFKSKTVPSSKGRLNLLHMDLCGPMRVASINGKKYILVIVDDYSRYTWTLFLRSKDETPEVLKDFLTMIQRNLQAPVISVRTDRGTEFLNKTLNAFFKEEGIEHQTSTPQTLEQNGVVER</sequence>
<proteinExistence type="predicted"/>
<dbReference type="InterPro" id="IPR012337">
    <property type="entry name" value="RNaseH-like_sf"/>
</dbReference>
<evidence type="ECO:0000256" key="1">
    <source>
        <dbReference type="ARBA" id="ARBA00022670"/>
    </source>
</evidence>
<evidence type="ECO:0000313" key="6">
    <source>
        <dbReference type="Proteomes" id="UP001151760"/>
    </source>
</evidence>
<reference evidence="5" key="1">
    <citation type="journal article" date="2022" name="Int. J. Mol. Sci.">
        <title>Draft Genome of Tanacetum Coccineum: Genomic Comparison of Closely Related Tanacetum-Family Plants.</title>
        <authorList>
            <person name="Yamashiro T."/>
            <person name="Shiraishi A."/>
            <person name="Nakayama K."/>
            <person name="Satake H."/>
        </authorList>
    </citation>
    <scope>NUCLEOTIDE SEQUENCE</scope>
</reference>
<keyword evidence="6" id="KW-1185">Reference proteome</keyword>